<evidence type="ECO:0008006" key="4">
    <source>
        <dbReference type="Google" id="ProtNLM"/>
    </source>
</evidence>
<dbReference type="EMBL" id="PSRQ01000033">
    <property type="protein sequence ID" value="PWU23431.1"/>
    <property type="molecule type" value="Genomic_DNA"/>
</dbReference>
<keyword evidence="1" id="KW-0472">Membrane</keyword>
<gene>
    <name evidence="2" type="ORF">C5B42_03030</name>
</gene>
<dbReference type="Proteomes" id="UP000246104">
    <property type="component" value="Unassembled WGS sequence"/>
</dbReference>
<keyword evidence="1" id="KW-1133">Transmembrane helix</keyword>
<dbReference type="InterPro" id="IPR005496">
    <property type="entry name" value="Integral_membrane_TerC"/>
</dbReference>
<proteinExistence type="predicted"/>
<reference evidence="2 3" key="1">
    <citation type="submission" date="2018-02" db="EMBL/GenBank/DDBJ databases">
        <title>Genomic Reconstructions from Amazon Rainforest and Pasture Soil Reveal Novel Insights into the Physiology of Candidate Phyla in Tropical Sites.</title>
        <authorList>
            <person name="Kroeger M.E."/>
            <person name="Delmont T."/>
            <person name="Eren A.M."/>
            <person name="Guo J."/>
            <person name="Meyer K.M."/>
            <person name="Khan K."/>
            <person name="Rodrigues J.L.M."/>
            <person name="Bohannan B.J.M."/>
            <person name="Tringe S."/>
            <person name="Borges C.D."/>
            <person name="Tiedje J."/>
            <person name="Tsai S.M."/>
            <person name="Nusslein K."/>
        </authorList>
    </citation>
    <scope>NUCLEOTIDE SEQUENCE [LARGE SCALE GENOMIC DNA]</scope>
    <source>
        <strain evidence="2">Amazon FNV 2010 28 9</strain>
    </source>
</reference>
<comment type="caution">
    <text evidence="2">The sequence shown here is derived from an EMBL/GenBank/DDBJ whole genome shotgun (WGS) entry which is preliminary data.</text>
</comment>
<feature type="transmembrane region" description="Helical" evidence="1">
    <location>
        <begin position="219"/>
        <end position="237"/>
    </location>
</feature>
<evidence type="ECO:0000256" key="1">
    <source>
        <dbReference type="SAM" id="Phobius"/>
    </source>
</evidence>
<feature type="transmembrane region" description="Helical" evidence="1">
    <location>
        <begin position="155"/>
        <end position="174"/>
    </location>
</feature>
<keyword evidence="1" id="KW-0812">Transmembrane</keyword>
<evidence type="ECO:0000313" key="2">
    <source>
        <dbReference type="EMBL" id="PWU23431.1"/>
    </source>
</evidence>
<feature type="transmembrane region" description="Helical" evidence="1">
    <location>
        <begin position="121"/>
        <end position="143"/>
    </location>
</feature>
<feature type="transmembrane region" description="Helical" evidence="1">
    <location>
        <begin position="12"/>
        <end position="36"/>
    </location>
</feature>
<dbReference type="Pfam" id="PF03741">
    <property type="entry name" value="TerC"/>
    <property type="match status" value="1"/>
</dbReference>
<evidence type="ECO:0000313" key="3">
    <source>
        <dbReference type="Proteomes" id="UP000246104"/>
    </source>
</evidence>
<organism evidence="2 3">
    <name type="scientific">Candidatus Cerribacteria bacterium 'Amazon FNV 2010 28 9'</name>
    <dbReference type="NCBI Taxonomy" id="2081795"/>
    <lineage>
        <taxon>Bacteria</taxon>
        <taxon>Candidatus Cerribacteria</taxon>
    </lineage>
</organism>
<protein>
    <recommendedName>
        <fullName evidence="4">TerC family protein</fullName>
    </recommendedName>
</protein>
<dbReference type="GO" id="GO:0016020">
    <property type="term" value="C:membrane"/>
    <property type="evidence" value="ECO:0007669"/>
    <property type="project" value="InterPro"/>
</dbReference>
<accession>A0A317JNT1</accession>
<sequence length="256" mass="28960">MNSLFSVDSLISLLTLSILEIVLGIDNVIFVSILLGRLPESRHLQARRIWMIAGILVRSFLLLGLGWLVNNGTKNIFTVFGFGFNLRNLIMLAGGLFLFYKTVREIHAKFDIVEPSEIKRASLEGSFIGIISQIIVVDMVFSFDSIVTAIGLARRVPVMIAAVIIAMIVMFFFAQRISTFIYKYPTLKMLALAFLLMVGFSLFFEGLEPIHHSHIDKGYIYFAMAFSFGVELLNIRLRKVGQKQIQANEEKDNDRQ</sequence>
<feature type="transmembrane region" description="Helical" evidence="1">
    <location>
        <begin position="186"/>
        <end position="207"/>
    </location>
</feature>
<dbReference type="AlphaFoldDB" id="A0A317JNT1"/>
<feature type="transmembrane region" description="Helical" evidence="1">
    <location>
        <begin position="48"/>
        <end position="69"/>
    </location>
</feature>
<name>A0A317JNT1_9BACT</name>
<feature type="transmembrane region" description="Helical" evidence="1">
    <location>
        <begin position="75"/>
        <end position="100"/>
    </location>
</feature>